<dbReference type="Proteomes" id="UP000286773">
    <property type="component" value="Unassembled WGS sequence"/>
</dbReference>
<comment type="cofactor">
    <cofactor evidence="1">
        <name>[4Fe-4S] cluster</name>
        <dbReference type="ChEBI" id="CHEBI:49883"/>
    </cofactor>
</comment>
<dbReference type="InterPro" id="IPR002731">
    <property type="entry name" value="ATPase_BadF"/>
</dbReference>
<dbReference type="GO" id="GO:0046872">
    <property type="term" value="F:metal ion binding"/>
    <property type="evidence" value="ECO:0007669"/>
    <property type="project" value="UniProtKB-KW"/>
</dbReference>
<keyword evidence="2" id="KW-0479">Metal-binding</keyword>
<dbReference type="SUPFAM" id="SSF53067">
    <property type="entry name" value="Actin-like ATPase domain"/>
    <property type="match status" value="1"/>
</dbReference>
<dbReference type="InterPro" id="IPR051805">
    <property type="entry name" value="Dehydratase_Activator_Redct"/>
</dbReference>
<dbReference type="InterPro" id="IPR008275">
    <property type="entry name" value="CoA_E_activase_dom"/>
</dbReference>
<dbReference type="RefSeq" id="WP_126811573.1">
    <property type="nucleotide sequence ID" value="NZ_NGKC01000001.1"/>
</dbReference>
<evidence type="ECO:0000313" key="7">
    <source>
        <dbReference type="Proteomes" id="UP000286773"/>
    </source>
</evidence>
<dbReference type="PANTHER" id="PTHR32329">
    <property type="entry name" value="BIFUNCTIONAL PROTEIN [INCLUDES 2-HYDROXYACYL-COA DEHYDRATASE (N-TER) AND ITS ACTIVATOR DOMAIN (C_TERM)-RELATED"/>
    <property type="match status" value="1"/>
</dbReference>
<dbReference type="NCBIfam" id="TIGR00241">
    <property type="entry name" value="CoA_E_activ"/>
    <property type="match status" value="1"/>
</dbReference>
<name>A0A430B2T7_9ENTE</name>
<reference evidence="6 7" key="1">
    <citation type="submission" date="2017-05" db="EMBL/GenBank/DDBJ databases">
        <title>Vagococcus spp. assemblies.</title>
        <authorList>
            <person name="Gulvik C.A."/>
        </authorList>
    </citation>
    <scope>NUCLEOTIDE SEQUENCE [LARGE SCALE GENOMIC DNA]</scope>
    <source>
        <strain evidence="6 7">LMG 24798</strain>
    </source>
</reference>
<dbReference type="OrthoDB" id="9802715at2"/>
<dbReference type="EMBL" id="NGKC01000001">
    <property type="protein sequence ID" value="RSU14633.1"/>
    <property type="molecule type" value="Genomic_DNA"/>
</dbReference>
<protein>
    <recommendedName>
        <fullName evidence="5">ATPase BadF/BadG/BcrA/BcrD type domain-containing protein</fullName>
    </recommendedName>
</protein>
<dbReference type="AlphaFoldDB" id="A0A430B2T7"/>
<evidence type="ECO:0000256" key="4">
    <source>
        <dbReference type="ARBA" id="ARBA00023014"/>
    </source>
</evidence>
<comment type="caution">
    <text evidence="6">The sequence shown here is derived from an EMBL/GenBank/DDBJ whole genome shotgun (WGS) entry which is preliminary data.</text>
</comment>
<gene>
    <name evidence="6" type="ORF">CBF27_01215</name>
</gene>
<organism evidence="6 7">
    <name type="scientific">Vagococcus acidifermentans</name>
    <dbReference type="NCBI Taxonomy" id="564710"/>
    <lineage>
        <taxon>Bacteria</taxon>
        <taxon>Bacillati</taxon>
        <taxon>Bacillota</taxon>
        <taxon>Bacilli</taxon>
        <taxon>Lactobacillales</taxon>
        <taxon>Enterococcaceae</taxon>
        <taxon>Vagococcus</taxon>
    </lineage>
</organism>
<keyword evidence="7" id="KW-1185">Reference proteome</keyword>
<evidence type="ECO:0000256" key="1">
    <source>
        <dbReference type="ARBA" id="ARBA00001966"/>
    </source>
</evidence>
<dbReference type="CDD" id="cd24109">
    <property type="entry name" value="ASKHA_NBD_YjiL-like"/>
    <property type="match status" value="1"/>
</dbReference>
<keyword evidence="3" id="KW-0408">Iron</keyword>
<dbReference type="InterPro" id="IPR043129">
    <property type="entry name" value="ATPase_NBD"/>
</dbReference>
<dbReference type="PANTHER" id="PTHR32329:SF2">
    <property type="entry name" value="BIFUNCTIONAL PROTEIN [INCLUDES 2-HYDROXYACYL-COA DEHYDRATASE (N-TER) AND ITS ACTIVATOR DOMAIN (C_TERM)"/>
    <property type="match status" value="1"/>
</dbReference>
<keyword evidence="4" id="KW-0411">Iron-sulfur</keyword>
<dbReference type="Pfam" id="PF01869">
    <property type="entry name" value="BcrAD_BadFG"/>
    <property type="match status" value="1"/>
</dbReference>
<dbReference type="Gene3D" id="3.30.420.40">
    <property type="match status" value="2"/>
</dbReference>
<evidence type="ECO:0000256" key="3">
    <source>
        <dbReference type="ARBA" id="ARBA00023004"/>
    </source>
</evidence>
<proteinExistence type="predicted"/>
<evidence type="ECO:0000256" key="2">
    <source>
        <dbReference type="ARBA" id="ARBA00022723"/>
    </source>
</evidence>
<evidence type="ECO:0000313" key="6">
    <source>
        <dbReference type="EMBL" id="RSU14633.1"/>
    </source>
</evidence>
<dbReference type="GO" id="GO:0051536">
    <property type="term" value="F:iron-sulfur cluster binding"/>
    <property type="evidence" value="ECO:0007669"/>
    <property type="project" value="UniProtKB-KW"/>
</dbReference>
<accession>A0A430B2T7</accession>
<sequence length="251" mass="26922">MKIIGLDSGSTTTKGVLLSDGQLLAQSLVLTAGNPRKAMEQVLTHLAQSGKTPVVTTGYGRKLIDSDKSVTEITCHAKGAAFLHPETVGIIDIGGQDSKTIQLDNMGFVTEFNMNDKCAAGTGRFVEVLMTILDEPIEQLDTFVKTAQPLKINSMCTVFAETEVISLIAKGEEREDIALGVLHSICQRIANQFTRVSSSVKGDVFFSGGLAKSDVMRQILSEYTGRHIVTHPLAQYTGAIGAAILGMKKHL</sequence>
<feature type="domain" description="ATPase BadF/BadG/BcrA/BcrD type" evidence="5">
    <location>
        <begin position="4"/>
        <end position="246"/>
    </location>
</feature>
<evidence type="ECO:0000259" key="5">
    <source>
        <dbReference type="Pfam" id="PF01869"/>
    </source>
</evidence>